<evidence type="ECO:0000256" key="2">
    <source>
        <dbReference type="ARBA" id="ARBA00022737"/>
    </source>
</evidence>
<dbReference type="Gene3D" id="3.80.10.10">
    <property type="entry name" value="Ribonuclease Inhibitor"/>
    <property type="match status" value="1"/>
</dbReference>
<dbReference type="Pfam" id="PF05659">
    <property type="entry name" value="RPW8"/>
    <property type="match status" value="1"/>
</dbReference>
<keyword evidence="7" id="KW-1185">Reference proteome</keyword>
<dbReference type="PROSITE" id="PS51153">
    <property type="entry name" value="RPW8"/>
    <property type="match status" value="1"/>
</dbReference>
<dbReference type="InterPro" id="IPR008808">
    <property type="entry name" value="Powdery_mildew-R_dom"/>
</dbReference>
<feature type="signal peptide" evidence="4">
    <location>
        <begin position="1"/>
        <end position="16"/>
    </location>
</feature>
<dbReference type="Pfam" id="PF00931">
    <property type="entry name" value="NB-ARC"/>
    <property type="match status" value="1"/>
</dbReference>
<evidence type="ECO:0000313" key="6">
    <source>
        <dbReference type="EMBL" id="KAJ4963261.1"/>
    </source>
</evidence>
<accession>A0A9Q0HB12</accession>
<dbReference type="PRINTS" id="PR00364">
    <property type="entry name" value="DISEASERSIST"/>
</dbReference>
<dbReference type="EMBL" id="JAMYWD010000008">
    <property type="protein sequence ID" value="KAJ4963261.1"/>
    <property type="molecule type" value="Genomic_DNA"/>
</dbReference>
<dbReference type="Gene3D" id="3.40.50.300">
    <property type="entry name" value="P-loop containing nucleotide triphosphate hydrolases"/>
    <property type="match status" value="1"/>
</dbReference>
<feature type="domain" description="RPW8" evidence="5">
    <location>
        <begin position="1"/>
        <end position="152"/>
    </location>
</feature>
<evidence type="ECO:0000313" key="7">
    <source>
        <dbReference type="Proteomes" id="UP001141806"/>
    </source>
</evidence>
<evidence type="ECO:0000259" key="5">
    <source>
        <dbReference type="PROSITE" id="PS51153"/>
    </source>
</evidence>
<dbReference type="SUPFAM" id="SSF52540">
    <property type="entry name" value="P-loop containing nucleoside triphosphate hydrolases"/>
    <property type="match status" value="1"/>
</dbReference>
<reference evidence="6" key="1">
    <citation type="journal article" date="2023" name="Plant J.">
        <title>The genome of the king protea, Protea cynaroides.</title>
        <authorList>
            <person name="Chang J."/>
            <person name="Duong T.A."/>
            <person name="Schoeman C."/>
            <person name="Ma X."/>
            <person name="Roodt D."/>
            <person name="Barker N."/>
            <person name="Li Z."/>
            <person name="Van de Peer Y."/>
            <person name="Mizrachi E."/>
        </authorList>
    </citation>
    <scope>NUCLEOTIDE SEQUENCE</scope>
    <source>
        <tissue evidence="6">Young leaves</tissue>
    </source>
</reference>
<feature type="chain" id="PRO_5040186274" description="RPW8 domain-containing protein" evidence="4">
    <location>
        <begin position="17"/>
        <end position="814"/>
    </location>
</feature>
<name>A0A9Q0HB12_9MAGN</name>
<evidence type="ECO:0000256" key="1">
    <source>
        <dbReference type="ARBA" id="ARBA00008894"/>
    </source>
</evidence>
<dbReference type="InterPro" id="IPR032675">
    <property type="entry name" value="LRR_dom_sf"/>
</dbReference>
<dbReference type="GO" id="GO:0043531">
    <property type="term" value="F:ADP binding"/>
    <property type="evidence" value="ECO:0007669"/>
    <property type="project" value="InterPro"/>
</dbReference>
<dbReference type="Gene3D" id="1.10.10.10">
    <property type="entry name" value="Winged helix-like DNA-binding domain superfamily/Winged helix DNA-binding domain"/>
    <property type="match status" value="1"/>
</dbReference>
<evidence type="ECO:0000256" key="4">
    <source>
        <dbReference type="SAM" id="SignalP"/>
    </source>
</evidence>
<dbReference type="Gene3D" id="1.10.8.430">
    <property type="entry name" value="Helical domain of apoptotic protease-activating factors"/>
    <property type="match status" value="1"/>
</dbReference>
<proteinExistence type="inferred from homology"/>
<gene>
    <name evidence="6" type="ORF">NE237_023200</name>
</gene>
<dbReference type="OrthoDB" id="2016095at2759"/>
<keyword evidence="4" id="KW-0732">Signal</keyword>
<dbReference type="Proteomes" id="UP001141806">
    <property type="component" value="Unassembled WGS sequence"/>
</dbReference>
<protein>
    <recommendedName>
        <fullName evidence="5">RPW8 domain-containing protein</fullName>
    </recommendedName>
</protein>
<sequence>MAEALLLGAAVGAVAGEVLHALLEAKDKVVNFREDFERLEKTLKRLLPMFEEGRKLDLELNDRELKGLGDLIMKLQKGKKLIQKCSKVSKINFIQKIRYSSKISSLDEAISSFCQRELQVDNWRDVKLLRLDFQRLSVKVDVVTSHLGGTKVVGSVGNEGLFAVPELPDRVVGFDLPLRELKYELFKENVTVLGVCAPGGRGKSTLVAMLCQDEQVRDTFKKILFLTVSRTPTLKILQRLLEGISGRVHESNLSEEDATKRFRYLLEERNSEPLLLVLDDVWDDSIIEKLFCRTEGYKMLVTSREAFKRYNYNYHSSYLLKTLSHQESMTLFRNTALSHGENVDYEPDEDLLDKIVRSCDGFPLAITVISKSLSLEPEVKWNIMARKLSNGSSNILDFDEKLRKCLAASLDSLKKTVRECFLDLGSFPEDERISASALIDIWCELYKLDYEDDAYVNLFELASRNLVNLVGSRKFANEIDGSYNKLFVTQHDLLRDMAIYESRQQSTRFIMDKREQGLPGSCRKQENHYLNARLVSLHTGEMCSKSWYDLQLPEAEVLILNFSASNYALPPFMEIRKLKVLIVVNHGRTHAKLSNSQTVGELANLKRIRLEKVSIPSLHEFTMPLMNLHKISLVTCEFGQALMQCTINVSYVLPNLVEVNIDYCDDLVELPPWICDIISLQKLSVTNCHNFAALPERIGCLIELDLLRLHACTELSKLPDSLQRLQKLRFLDISDCSNLEMLPDRICKLRCLKKLDMRGCIELKELPPSAMNLVHLKEVICDEDTASLWEPLSSNIKITVLKKDINLDWLGIDI</sequence>
<organism evidence="6 7">
    <name type="scientific">Protea cynaroides</name>
    <dbReference type="NCBI Taxonomy" id="273540"/>
    <lineage>
        <taxon>Eukaryota</taxon>
        <taxon>Viridiplantae</taxon>
        <taxon>Streptophyta</taxon>
        <taxon>Embryophyta</taxon>
        <taxon>Tracheophyta</taxon>
        <taxon>Spermatophyta</taxon>
        <taxon>Magnoliopsida</taxon>
        <taxon>Proteales</taxon>
        <taxon>Proteaceae</taxon>
        <taxon>Protea</taxon>
    </lineage>
</organism>
<dbReference type="InterPro" id="IPR002182">
    <property type="entry name" value="NB-ARC"/>
</dbReference>
<dbReference type="AlphaFoldDB" id="A0A9Q0HB12"/>
<comment type="caution">
    <text evidence="6">The sequence shown here is derived from an EMBL/GenBank/DDBJ whole genome shotgun (WGS) entry which is preliminary data.</text>
</comment>
<evidence type="ECO:0000256" key="3">
    <source>
        <dbReference type="ARBA" id="ARBA00022821"/>
    </source>
</evidence>
<dbReference type="InterPro" id="IPR027417">
    <property type="entry name" value="P-loop_NTPase"/>
</dbReference>
<comment type="similarity">
    <text evidence="1">Belongs to the disease resistance NB-LRR family.</text>
</comment>
<dbReference type="InterPro" id="IPR036388">
    <property type="entry name" value="WH-like_DNA-bd_sf"/>
</dbReference>
<dbReference type="SUPFAM" id="SSF52058">
    <property type="entry name" value="L domain-like"/>
    <property type="match status" value="1"/>
</dbReference>
<dbReference type="InterPro" id="IPR042197">
    <property type="entry name" value="Apaf_helical"/>
</dbReference>
<dbReference type="GO" id="GO:0006952">
    <property type="term" value="P:defense response"/>
    <property type="evidence" value="ECO:0007669"/>
    <property type="project" value="UniProtKB-KW"/>
</dbReference>
<keyword evidence="2" id="KW-0677">Repeat</keyword>
<dbReference type="PANTHER" id="PTHR36766:SF3">
    <property type="entry name" value="RPW8 DOMAIN-CONTAINING PROTEIN"/>
    <property type="match status" value="1"/>
</dbReference>
<dbReference type="PANTHER" id="PTHR36766">
    <property type="entry name" value="PLANT BROAD-SPECTRUM MILDEW RESISTANCE PROTEIN RPW8"/>
    <property type="match status" value="1"/>
</dbReference>
<keyword evidence="3" id="KW-0611">Plant defense</keyword>